<evidence type="ECO:0000313" key="3">
    <source>
        <dbReference type="Proteomes" id="UP000004849"/>
    </source>
</evidence>
<dbReference type="AlphaFoldDB" id="B6VZC1"/>
<gene>
    <name evidence="2" type="ORF">BACDOR_02628</name>
</gene>
<dbReference type="Proteomes" id="UP000004849">
    <property type="component" value="Unassembled WGS sequence"/>
</dbReference>
<feature type="region of interest" description="Disordered" evidence="1">
    <location>
        <begin position="75"/>
        <end position="94"/>
    </location>
</feature>
<dbReference type="HOGENOM" id="CLU_2380197_0_0_10"/>
<evidence type="ECO:0000313" key="2">
    <source>
        <dbReference type="EMBL" id="EEB24798.1"/>
    </source>
</evidence>
<reference evidence="2 3" key="1">
    <citation type="submission" date="2008-10" db="EMBL/GenBank/DDBJ databases">
        <title>Draft genome sequence of Bacteroides dorei (DSM 17855).</title>
        <authorList>
            <person name="Sudarsanam P."/>
            <person name="Ley R."/>
            <person name="Guruge J."/>
            <person name="Turnbaugh P.J."/>
            <person name="Mahowald M."/>
            <person name="Liep D."/>
            <person name="Gordon J."/>
        </authorList>
    </citation>
    <scope>NUCLEOTIDE SEQUENCE [LARGE SCALE GENOMIC DNA]</scope>
    <source>
        <strain evidence="2 3">DSM 17855</strain>
    </source>
</reference>
<name>B6VZC1_9BACT</name>
<evidence type="ECO:0000256" key="1">
    <source>
        <dbReference type="SAM" id="MobiDB-lite"/>
    </source>
</evidence>
<reference evidence="2 3" key="2">
    <citation type="submission" date="2008-10" db="EMBL/GenBank/DDBJ databases">
        <authorList>
            <person name="Fulton L."/>
            <person name="Clifton S."/>
            <person name="Fulton B."/>
            <person name="Xu J."/>
            <person name="Minx P."/>
            <person name="Pepin K.H."/>
            <person name="Johnson M."/>
            <person name="Thiruvilangam P."/>
            <person name="Bhonagiri V."/>
            <person name="Nash W.E."/>
            <person name="Mardis E.R."/>
            <person name="Wilson R.K."/>
        </authorList>
    </citation>
    <scope>NUCLEOTIDE SEQUENCE [LARGE SCALE GENOMIC DNA]</scope>
    <source>
        <strain evidence="2 3">DSM 17855</strain>
    </source>
</reference>
<organism evidence="2 3">
    <name type="scientific">Phocaeicola dorei DSM 17855</name>
    <dbReference type="NCBI Taxonomy" id="483217"/>
    <lineage>
        <taxon>Bacteria</taxon>
        <taxon>Pseudomonadati</taxon>
        <taxon>Bacteroidota</taxon>
        <taxon>Bacteroidia</taxon>
        <taxon>Bacteroidales</taxon>
        <taxon>Bacteroidaceae</taxon>
        <taxon>Phocaeicola</taxon>
    </lineage>
</organism>
<accession>B6VZC1</accession>
<dbReference type="EMBL" id="ABWZ01000053">
    <property type="protein sequence ID" value="EEB24798.1"/>
    <property type="molecule type" value="Genomic_DNA"/>
</dbReference>
<protein>
    <submittedName>
        <fullName evidence="2">Uncharacterized protein</fullName>
    </submittedName>
</protein>
<proteinExistence type="predicted"/>
<sequence>MLQHMVNRNMPPKNCVVDFGLQRLSLVNLGVIIIPGRYCSDVQSFPSKLYFCGHKTPFRTHKSNLPNAGASERQAAVSHGERWSGKPNHLCIQA</sequence>